<gene>
    <name evidence="2" type="ORF">BO85DRAFT_370842</name>
</gene>
<dbReference type="EMBL" id="KZ825061">
    <property type="protein sequence ID" value="RAH57795.1"/>
    <property type="molecule type" value="Genomic_DNA"/>
</dbReference>
<protein>
    <submittedName>
        <fullName evidence="2">Uncharacterized protein</fullName>
    </submittedName>
</protein>
<accession>A0A8G1R4W2</accession>
<evidence type="ECO:0000313" key="3">
    <source>
        <dbReference type="Proteomes" id="UP000249526"/>
    </source>
</evidence>
<keyword evidence="3" id="KW-1185">Reference proteome</keyword>
<dbReference type="GeneID" id="37159377"/>
<proteinExistence type="predicted"/>
<feature type="compositionally biased region" description="Basic and acidic residues" evidence="1">
    <location>
        <begin position="207"/>
        <end position="234"/>
    </location>
</feature>
<evidence type="ECO:0000256" key="1">
    <source>
        <dbReference type="SAM" id="MobiDB-lite"/>
    </source>
</evidence>
<sequence>MDQQDERSSNGGSGKAPETKLFQHSWPEISKQHDIMLSSHLEMLHQLKSQVHSHGEEFQLVSNMVDKTKRLIAQFDILKKRVVAYPLPLTGIIQYHSLVQRKVTILIELNTTTPESDTRASESMSTSSSRKELKKEQLKRHADHMYDPEEDGGAAAAAAENQVPLTARSLAVHSSKRKRTDEFIPGADEDIRRSSPLSVETEDISEEVQRRLKIKEEQRKRRETSKVDKRKRDSLTSNGSTSSARTGTKHTRKKARIGTKWNR</sequence>
<name>A0A8G1R4W2_9EURO</name>
<feature type="compositionally biased region" description="Basic and acidic residues" evidence="1">
    <location>
        <begin position="129"/>
        <end position="140"/>
    </location>
</feature>
<dbReference type="Proteomes" id="UP000249526">
    <property type="component" value="Unassembled WGS sequence"/>
</dbReference>
<reference evidence="2 3" key="1">
    <citation type="submission" date="2018-02" db="EMBL/GenBank/DDBJ databases">
        <title>The genomes of Aspergillus section Nigri reveals drivers in fungal speciation.</title>
        <authorList>
            <consortium name="DOE Joint Genome Institute"/>
            <person name="Vesth T.C."/>
            <person name="Nybo J."/>
            <person name="Theobald S."/>
            <person name="Brandl J."/>
            <person name="Frisvad J.C."/>
            <person name="Nielsen K.F."/>
            <person name="Lyhne E.K."/>
            <person name="Kogle M.E."/>
            <person name="Kuo A."/>
            <person name="Riley R."/>
            <person name="Clum A."/>
            <person name="Nolan M."/>
            <person name="Lipzen A."/>
            <person name="Salamov A."/>
            <person name="Henrissat B."/>
            <person name="Wiebenga A."/>
            <person name="De vries R.P."/>
            <person name="Grigoriev I.V."/>
            <person name="Mortensen U.H."/>
            <person name="Andersen M.R."/>
            <person name="Baker S.E."/>
        </authorList>
    </citation>
    <scope>NUCLEOTIDE SEQUENCE [LARGE SCALE GENOMIC DNA]</scope>
    <source>
        <strain evidence="2 3">CBS 112811</strain>
    </source>
</reference>
<dbReference type="AlphaFoldDB" id="A0A8G1R4W2"/>
<dbReference type="RefSeq" id="XP_025515717.1">
    <property type="nucleotide sequence ID" value="XM_025655975.1"/>
</dbReference>
<feature type="compositionally biased region" description="Polar residues" evidence="1">
    <location>
        <begin position="235"/>
        <end position="246"/>
    </location>
</feature>
<feature type="region of interest" description="Disordered" evidence="1">
    <location>
        <begin position="169"/>
        <end position="263"/>
    </location>
</feature>
<feature type="region of interest" description="Disordered" evidence="1">
    <location>
        <begin position="113"/>
        <end position="140"/>
    </location>
</feature>
<feature type="region of interest" description="Disordered" evidence="1">
    <location>
        <begin position="1"/>
        <end position="22"/>
    </location>
</feature>
<organism evidence="2 3">
    <name type="scientific">Aspergillus piperis CBS 112811</name>
    <dbReference type="NCBI Taxonomy" id="1448313"/>
    <lineage>
        <taxon>Eukaryota</taxon>
        <taxon>Fungi</taxon>
        <taxon>Dikarya</taxon>
        <taxon>Ascomycota</taxon>
        <taxon>Pezizomycotina</taxon>
        <taxon>Eurotiomycetes</taxon>
        <taxon>Eurotiomycetidae</taxon>
        <taxon>Eurotiales</taxon>
        <taxon>Aspergillaceae</taxon>
        <taxon>Aspergillus</taxon>
        <taxon>Aspergillus subgen. Circumdati</taxon>
    </lineage>
</organism>
<feature type="compositionally biased region" description="Basic residues" evidence="1">
    <location>
        <begin position="247"/>
        <end position="263"/>
    </location>
</feature>
<evidence type="ECO:0000313" key="2">
    <source>
        <dbReference type="EMBL" id="RAH57795.1"/>
    </source>
</evidence>